<dbReference type="RefSeq" id="WP_085442927.1">
    <property type="nucleotide sequence ID" value="NZ_LVJN01000020.1"/>
</dbReference>
<dbReference type="InterPro" id="IPR004329">
    <property type="entry name" value="CcmE"/>
</dbReference>
<dbReference type="GO" id="GO:0005886">
    <property type="term" value="C:plasma membrane"/>
    <property type="evidence" value="ECO:0007669"/>
    <property type="project" value="UniProtKB-SubCell"/>
</dbReference>
<keyword evidence="2 10" id="KW-0349">Heme</keyword>
<keyword evidence="5 10" id="KW-0201">Cytochrome c-type biogenesis</keyword>
<dbReference type="GO" id="GO:0017003">
    <property type="term" value="P:protein-heme linkage"/>
    <property type="evidence" value="ECO:0007669"/>
    <property type="project" value="UniProtKB-UniRule"/>
</dbReference>
<name>A0A1Y2K1C3_9PROT</name>
<evidence type="ECO:0000256" key="9">
    <source>
        <dbReference type="ARBA" id="ARBA00023136"/>
    </source>
</evidence>
<evidence type="ECO:0000256" key="4">
    <source>
        <dbReference type="ARBA" id="ARBA00022723"/>
    </source>
</evidence>
<evidence type="ECO:0000256" key="10">
    <source>
        <dbReference type="HAMAP-Rule" id="MF_01959"/>
    </source>
</evidence>
<comment type="function">
    <text evidence="10">Heme chaperone required for the biogenesis of c-type cytochromes. Transiently binds heme delivered by CcmC and transfers the heme to apo-cytochromes in a process facilitated by CcmF and CcmH.</text>
</comment>
<organism evidence="12 13">
    <name type="scientific">Magnetofaba australis IT-1</name>
    <dbReference type="NCBI Taxonomy" id="1434232"/>
    <lineage>
        <taxon>Bacteria</taxon>
        <taxon>Pseudomonadati</taxon>
        <taxon>Pseudomonadota</taxon>
        <taxon>Magnetococcia</taxon>
        <taxon>Magnetococcales</taxon>
        <taxon>Magnetococcaceae</taxon>
        <taxon>Magnetofaba</taxon>
    </lineage>
</organism>
<evidence type="ECO:0000256" key="2">
    <source>
        <dbReference type="ARBA" id="ARBA00022617"/>
    </source>
</evidence>
<comment type="caution">
    <text evidence="12">The sequence shown here is derived from an EMBL/GenBank/DDBJ whole genome shotgun (WGS) entry which is preliminary data.</text>
</comment>
<keyword evidence="3 10" id="KW-0812">Transmembrane</keyword>
<dbReference type="GO" id="GO:0020037">
    <property type="term" value="F:heme binding"/>
    <property type="evidence" value="ECO:0007669"/>
    <property type="project" value="InterPro"/>
</dbReference>
<keyword evidence="6 10" id="KW-0735">Signal-anchor</keyword>
<dbReference type="InterPro" id="IPR012340">
    <property type="entry name" value="NA-bd_OB-fold"/>
</dbReference>
<reference evidence="12 13" key="1">
    <citation type="journal article" date="2016" name="BMC Genomics">
        <title>Combined genomic and structural analyses of a cultured magnetotactic bacterium reveals its niche adaptation to a dynamic environment.</title>
        <authorList>
            <person name="Araujo A.C."/>
            <person name="Morillo V."/>
            <person name="Cypriano J."/>
            <person name="Teixeira L.C."/>
            <person name="Leao P."/>
            <person name="Lyra S."/>
            <person name="Almeida L.G."/>
            <person name="Bazylinski D.A."/>
            <person name="Vasconcellos A.T."/>
            <person name="Abreu F."/>
            <person name="Lins U."/>
        </authorList>
    </citation>
    <scope>NUCLEOTIDE SEQUENCE [LARGE SCALE GENOMIC DNA]</scope>
    <source>
        <strain evidence="12 13">IT-1</strain>
    </source>
</reference>
<dbReference type="PANTHER" id="PTHR34128:SF2">
    <property type="entry name" value="CYTOCHROME C-TYPE BIOGENESIS PROTEIN CCME HOMOLOG, MITOCHONDRIAL"/>
    <property type="match status" value="1"/>
</dbReference>
<dbReference type="AlphaFoldDB" id="A0A1Y2K1C3"/>
<feature type="topological domain" description="Extracellular" evidence="10">
    <location>
        <begin position="30"/>
        <end position="150"/>
    </location>
</feature>
<comment type="subcellular location">
    <subcellularLocation>
        <location evidence="10">Cell membrane</location>
        <topology evidence="10">Single-pass type II membrane protein</topology>
    </subcellularLocation>
    <subcellularLocation>
        <location evidence="1">Membrane</location>
    </subcellularLocation>
</comment>
<keyword evidence="8 10" id="KW-0408">Iron</keyword>
<evidence type="ECO:0000313" key="12">
    <source>
        <dbReference type="EMBL" id="OSM01477.1"/>
    </source>
</evidence>
<dbReference type="EMBL" id="LVJN01000020">
    <property type="protein sequence ID" value="OSM01477.1"/>
    <property type="molecule type" value="Genomic_DNA"/>
</dbReference>
<dbReference type="Proteomes" id="UP000194003">
    <property type="component" value="Unassembled WGS sequence"/>
</dbReference>
<dbReference type="GO" id="GO:0046872">
    <property type="term" value="F:metal ion binding"/>
    <property type="evidence" value="ECO:0007669"/>
    <property type="project" value="UniProtKB-KW"/>
</dbReference>
<feature type="binding site" description="covalent" evidence="10 11">
    <location>
        <position position="124"/>
    </location>
    <ligand>
        <name>heme</name>
        <dbReference type="ChEBI" id="CHEBI:30413"/>
    </ligand>
</feature>
<dbReference type="NCBIfam" id="NF009727">
    <property type="entry name" value="PRK13254.1-1"/>
    <property type="match status" value="1"/>
</dbReference>
<accession>A0A1Y2K1C3</accession>
<evidence type="ECO:0000256" key="3">
    <source>
        <dbReference type="ARBA" id="ARBA00022692"/>
    </source>
</evidence>
<keyword evidence="4 10" id="KW-0479">Metal-binding</keyword>
<dbReference type="SUPFAM" id="SSF82093">
    <property type="entry name" value="Heme chaperone CcmE"/>
    <property type="match status" value="1"/>
</dbReference>
<evidence type="ECO:0000256" key="7">
    <source>
        <dbReference type="ARBA" id="ARBA00022989"/>
    </source>
</evidence>
<dbReference type="GO" id="GO:0017004">
    <property type="term" value="P:cytochrome complex assembly"/>
    <property type="evidence" value="ECO:0007669"/>
    <property type="project" value="UniProtKB-KW"/>
</dbReference>
<dbReference type="PANTHER" id="PTHR34128">
    <property type="entry name" value="CYTOCHROME C-TYPE BIOGENESIS PROTEIN CCME HOMOLOG, MITOCHONDRIAL"/>
    <property type="match status" value="1"/>
</dbReference>
<keyword evidence="9 10" id="KW-0472">Membrane</keyword>
<keyword evidence="7 10" id="KW-1133">Transmembrane helix</keyword>
<evidence type="ECO:0000256" key="1">
    <source>
        <dbReference type="ARBA" id="ARBA00004370"/>
    </source>
</evidence>
<keyword evidence="10" id="KW-1003">Cell membrane</keyword>
<evidence type="ECO:0000256" key="5">
    <source>
        <dbReference type="ARBA" id="ARBA00022748"/>
    </source>
</evidence>
<protein>
    <recommendedName>
        <fullName evidence="10">Cytochrome c-type biogenesis protein CcmE</fullName>
    </recommendedName>
    <alternativeName>
        <fullName evidence="10">Cytochrome c maturation protein E</fullName>
    </alternativeName>
    <alternativeName>
        <fullName evidence="10">Heme chaperone CcmE</fullName>
    </alternativeName>
</protein>
<sequence>MASKNKKPLMLVATVVVVGGALLALVFTSFTDSLVYFHTPTEIAQKPQLAGKKVRIGGMVQTGTLMETPGTMKIAFEVTDGDKRLQVKYDGIKPDLFREGQGVVVEGIYRPGQTFEADTILAKHSEDYMPVEMSQEGIENSRKNILKSMQ</sequence>
<comment type="similarity">
    <text evidence="10">Belongs to the CcmE/CycJ family.</text>
</comment>
<evidence type="ECO:0000256" key="6">
    <source>
        <dbReference type="ARBA" id="ARBA00022968"/>
    </source>
</evidence>
<feature type="binding site" description="axial binding residue" evidence="10 11">
    <location>
        <position position="128"/>
    </location>
    <ligand>
        <name>heme</name>
        <dbReference type="ChEBI" id="CHEBI:30413"/>
    </ligand>
    <ligandPart>
        <name>Fe</name>
        <dbReference type="ChEBI" id="CHEBI:18248"/>
    </ligandPart>
</feature>
<keyword evidence="13" id="KW-1185">Reference proteome</keyword>
<feature type="topological domain" description="Cytoplasmic" evidence="10">
    <location>
        <begin position="1"/>
        <end position="8"/>
    </location>
</feature>
<dbReference type="HAMAP" id="MF_01959">
    <property type="entry name" value="CcmE"/>
    <property type="match status" value="1"/>
</dbReference>
<evidence type="ECO:0000256" key="11">
    <source>
        <dbReference type="PIRSR" id="PIRSR604329-50"/>
    </source>
</evidence>
<dbReference type="OrthoDB" id="9793584at2"/>
<proteinExistence type="inferred from homology"/>
<evidence type="ECO:0000313" key="13">
    <source>
        <dbReference type="Proteomes" id="UP000194003"/>
    </source>
</evidence>
<dbReference type="STRING" id="1434232.MAIT1_01449"/>
<dbReference type="Pfam" id="PF03100">
    <property type="entry name" value="CcmE"/>
    <property type="match status" value="1"/>
</dbReference>
<evidence type="ECO:0000256" key="8">
    <source>
        <dbReference type="ARBA" id="ARBA00023004"/>
    </source>
</evidence>
<dbReference type="Gene3D" id="2.40.50.140">
    <property type="entry name" value="Nucleic acid-binding proteins"/>
    <property type="match status" value="1"/>
</dbReference>
<gene>
    <name evidence="10" type="primary">ccmE</name>
    <name evidence="10" type="synonym">cycJ</name>
    <name evidence="12" type="ORF">MAIT1_01449</name>
</gene>
<dbReference type="InterPro" id="IPR036127">
    <property type="entry name" value="CcmE-like_sf"/>
</dbReference>